<evidence type="ECO:0000256" key="1">
    <source>
        <dbReference type="SAM" id="Phobius"/>
    </source>
</evidence>
<name>A0AA48I2F1_9FIRM</name>
<accession>A0AA48I2F1</accession>
<keyword evidence="1" id="KW-1133">Transmembrane helix</keyword>
<keyword evidence="1" id="KW-0472">Membrane</keyword>
<keyword evidence="1" id="KW-0812">Transmembrane</keyword>
<dbReference type="Proteomes" id="UP001337580">
    <property type="component" value="Chromosome"/>
</dbReference>
<dbReference type="KEGG" id="ips:CfP315_0199"/>
<feature type="transmembrane region" description="Helical" evidence="1">
    <location>
        <begin position="6"/>
        <end position="27"/>
    </location>
</feature>
<reference evidence="2" key="1">
    <citation type="journal article" date="2023" name="ISME J.">
        <title>Emergence of putative energy parasites within Clostridia revealed by genome analysis of a novel endosymbiotic clade.</title>
        <authorList>
            <person name="Takahashi K."/>
            <person name="Kuwahara H."/>
            <person name="Horikawa Y."/>
            <person name="Izawa K."/>
            <person name="Kato D."/>
            <person name="Inagaki T."/>
            <person name="Yuki M."/>
            <person name="Ohkuma M."/>
            <person name="Hongoh Y."/>
        </authorList>
    </citation>
    <scope>NUCLEOTIDE SEQUENCE</scope>
    <source>
        <strain evidence="2">CfP3-15</strain>
    </source>
</reference>
<dbReference type="Pfam" id="PF09551">
    <property type="entry name" value="Spore_II_R"/>
    <property type="match status" value="1"/>
</dbReference>
<proteinExistence type="predicted"/>
<organism evidence="2">
    <name type="scientific">Candidatus Improbicoccus pseudotrichonymphae</name>
    <dbReference type="NCBI Taxonomy" id="3033792"/>
    <lineage>
        <taxon>Bacteria</taxon>
        <taxon>Bacillati</taxon>
        <taxon>Bacillota</taxon>
        <taxon>Clostridia</taxon>
        <taxon>Candidatus Improbicoccus</taxon>
    </lineage>
</organism>
<gene>
    <name evidence="2" type="ORF">CfP315_0199</name>
</gene>
<sequence>MDKKSFFSYFLALIFSIMFLTVVVKAYDKDEVLRLRVIPNSSSEEDQNVKYKIRDYLLDSFDFESKKDCLEYFSKNREKICQDIKEILLSNNVSYDFNIGLKAQYFCETHYDNGLVLESGNYDSLDIELGDGLGRNWWCVVFPKGCIMALPPNCFEMLDHGSILIGGCAKKSAKSEPIEGIFNGEEVIMIKKDEKYEIAFKSVEIFQENIIPAVKATVDVTVKVVEATVNAVKSVSGFIGGLFGKK</sequence>
<dbReference type="AlphaFoldDB" id="A0AA48I2F1"/>
<dbReference type="InterPro" id="IPR014202">
    <property type="entry name" value="Spore_II_R"/>
</dbReference>
<evidence type="ECO:0000313" key="2">
    <source>
        <dbReference type="EMBL" id="BED91687.1"/>
    </source>
</evidence>
<dbReference type="EMBL" id="AP027924">
    <property type="protein sequence ID" value="BED91687.1"/>
    <property type="molecule type" value="Genomic_DNA"/>
</dbReference>
<protein>
    <submittedName>
        <fullName evidence="2">Stage II sporulation protein R</fullName>
    </submittedName>
</protein>